<dbReference type="Pfam" id="PF14731">
    <property type="entry name" value="Staphopain_pro"/>
    <property type="match status" value="1"/>
</dbReference>
<comment type="subcellular location">
    <subcellularLocation>
        <location evidence="1">Secreted</location>
    </subcellularLocation>
</comment>
<feature type="domain" description="Staphopain proregion" evidence="11">
    <location>
        <begin position="43"/>
        <end position="206"/>
    </location>
</feature>
<reference evidence="12 13" key="1">
    <citation type="journal article" date="2013" name="Genome Announc.">
        <title>Draft Genome Sequence of Staphylococcus simulans UMC-CNS-990, Isolated from a Case of Chronic Bovine Mastitis.</title>
        <authorList>
            <person name="Calcutt M.J."/>
            <person name="Foecking M.F."/>
            <person name="Hsieh H.Y."/>
            <person name="Perry J."/>
            <person name="Stewart G.C."/>
            <person name="Middleton J.R."/>
        </authorList>
    </citation>
    <scope>NUCLEOTIDE SEQUENCE [LARGE SCALE GENOMIC DNA]</scope>
    <source>
        <strain evidence="12 13">UMC-CNS-990</strain>
    </source>
</reference>
<dbReference type="Proteomes" id="UP000017131">
    <property type="component" value="Unassembled WGS sequence"/>
</dbReference>
<accession>A0ABP2YSL8</accession>
<feature type="chain" id="PRO_5047437642" description="Staphopain proregion domain-containing protein" evidence="10">
    <location>
        <begin position="28"/>
        <end position="388"/>
    </location>
</feature>
<dbReference type="PROSITE" id="PS00639">
    <property type="entry name" value="THIOL_PROTEASE_HIS"/>
    <property type="match status" value="1"/>
</dbReference>
<dbReference type="InterPro" id="IPR028076">
    <property type="entry name" value="Staphopain_pro"/>
</dbReference>
<feature type="signal peptide" evidence="10">
    <location>
        <begin position="1"/>
        <end position="27"/>
    </location>
</feature>
<evidence type="ECO:0000256" key="5">
    <source>
        <dbReference type="ARBA" id="ARBA00022729"/>
    </source>
</evidence>
<evidence type="ECO:0000256" key="10">
    <source>
        <dbReference type="SAM" id="SignalP"/>
    </source>
</evidence>
<dbReference type="InterPro" id="IPR037155">
    <property type="entry name" value="Staphopain_pro_sf"/>
</dbReference>
<dbReference type="EMBL" id="AXDY01000007">
    <property type="protein sequence ID" value="ERS93037.1"/>
    <property type="molecule type" value="Genomic_DNA"/>
</dbReference>
<gene>
    <name evidence="12" type="ORF">SSIM_08820</name>
</gene>
<dbReference type="InterPro" id="IPR008750">
    <property type="entry name" value="Peptidase_C47"/>
</dbReference>
<keyword evidence="7" id="KW-0788">Thiol protease</keyword>
<keyword evidence="6" id="KW-0378">Hydrolase</keyword>
<evidence type="ECO:0000256" key="4">
    <source>
        <dbReference type="ARBA" id="ARBA00022670"/>
    </source>
</evidence>
<keyword evidence="3" id="KW-0964">Secreted</keyword>
<dbReference type="InterPro" id="IPR038765">
    <property type="entry name" value="Papain-like_cys_pep_sf"/>
</dbReference>
<evidence type="ECO:0000256" key="9">
    <source>
        <dbReference type="ARBA" id="ARBA00023145"/>
    </source>
</evidence>
<keyword evidence="4" id="KW-0645">Protease</keyword>
<keyword evidence="9" id="KW-0865">Zymogen</keyword>
<dbReference type="Gene3D" id="3.10.500.10">
    <property type="entry name" value="Staphopain proregion domain"/>
    <property type="match status" value="1"/>
</dbReference>
<name>A0ABP2YSL8_STASI</name>
<evidence type="ECO:0000256" key="3">
    <source>
        <dbReference type="ARBA" id="ARBA00022525"/>
    </source>
</evidence>
<proteinExistence type="inferred from homology"/>
<evidence type="ECO:0000256" key="1">
    <source>
        <dbReference type="ARBA" id="ARBA00004613"/>
    </source>
</evidence>
<protein>
    <recommendedName>
        <fullName evidence="11">Staphopain proregion domain-containing protein</fullName>
    </recommendedName>
</protein>
<evidence type="ECO:0000256" key="2">
    <source>
        <dbReference type="ARBA" id="ARBA00010245"/>
    </source>
</evidence>
<keyword evidence="5 10" id="KW-0732">Signal</keyword>
<dbReference type="SUPFAM" id="SSF54001">
    <property type="entry name" value="Cysteine proteinases"/>
    <property type="match status" value="1"/>
</dbReference>
<keyword evidence="13" id="KW-1185">Reference proteome</keyword>
<evidence type="ECO:0000256" key="6">
    <source>
        <dbReference type="ARBA" id="ARBA00022801"/>
    </source>
</evidence>
<organism evidence="12 13">
    <name type="scientific">Staphylococcus simulans UMC-CNS-990</name>
    <dbReference type="NCBI Taxonomy" id="1405498"/>
    <lineage>
        <taxon>Bacteria</taxon>
        <taxon>Bacillati</taxon>
        <taxon>Bacillota</taxon>
        <taxon>Bacilli</taxon>
        <taxon>Bacillales</taxon>
        <taxon>Staphylococcaceae</taxon>
        <taxon>Staphylococcus</taxon>
    </lineage>
</organism>
<evidence type="ECO:0000256" key="8">
    <source>
        <dbReference type="ARBA" id="ARBA00023026"/>
    </source>
</evidence>
<evidence type="ECO:0000256" key="7">
    <source>
        <dbReference type="ARBA" id="ARBA00022807"/>
    </source>
</evidence>
<dbReference type="SUPFAM" id="SSF54403">
    <property type="entry name" value="Cystatin/monellin"/>
    <property type="match status" value="1"/>
</dbReference>
<dbReference type="RefSeq" id="WP_023015809.1">
    <property type="nucleotide sequence ID" value="NZ_AXDY01000007.1"/>
</dbReference>
<dbReference type="InterPro" id="IPR046350">
    <property type="entry name" value="Cystatin_sf"/>
</dbReference>
<sequence>MNIAKTFFKTASMLLLAAIMVISGALSYVTQQATTANASSDSLKIKVDNTDVPDQAKQEAKQHFSSYAQALSQIDRSGNNGEFKLGHSFKIYKFNGQEDGNFYYPVMQGDTIKYILTVTPKSENDVHANKNNANYSVRISKFISDELNQYRQNNTPITIFTNKDGYYIEHDKRLDLVMQTKLPDDKTKPSTPAVPNLELKQTVNATQTEATHSSVATKYVNLLPNFQIREQQGNNGWCAGYTMAALLNATKNTSQYRAQDVMHQIHPGLSGQAFQFTGLTADEMIQYGRAQGKNTSYYNGMPSFNMVDQYTKDNKGIAILGKQIEATQGMHAGHAMAVVGNAVTADNQQVIVFWNPWDRDYSLQPADSNVIPVSNGDHYHWYGSVVGF</sequence>
<evidence type="ECO:0000259" key="11">
    <source>
        <dbReference type="Pfam" id="PF14731"/>
    </source>
</evidence>
<evidence type="ECO:0000313" key="13">
    <source>
        <dbReference type="Proteomes" id="UP000017131"/>
    </source>
</evidence>
<dbReference type="Gene3D" id="3.90.70.10">
    <property type="entry name" value="Cysteine proteinases"/>
    <property type="match status" value="1"/>
</dbReference>
<keyword evidence="8" id="KW-0843">Virulence</keyword>
<evidence type="ECO:0000313" key="12">
    <source>
        <dbReference type="EMBL" id="ERS93037.1"/>
    </source>
</evidence>
<dbReference type="Pfam" id="PF05543">
    <property type="entry name" value="Peptidase_C47"/>
    <property type="match status" value="1"/>
</dbReference>
<dbReference type="InterPro" id="IPR025660">
    <property type="entry name" value="Pept_his_AS"/>
</dbReference>
<comment type="caution">
    <text evidence="12">The sequence shown here is derived from an EMBL/GenBank/DDBJ whole genome shotgun (WGS) entry which is preliminary data.</text>
</comment>
<comment type="similarity">
    <text evidence="2">Belongs to the peptidase C47 family.</text>
</comment>